<organism evidence="1 2">
    <name type="scientific">Pendulispora albinea</name>
    <dbReference type="NCBI Taxonomy" id="2741071"/>
    <lineage>
        <taxon>Bacteria</taxon>
        <taxon>Pseudomonadati</taxon>
        <taxon>Myxococcota</taxon>
        <taxon>Myxococcia</taxon>
        <taxon>Myxococcales</taxon>
        <taxon>Sorangiineae</taxon>
        <taxon>Pendulisporaceae</taxon>
        <taxon>Pendulispora</taxon>
    </lineage>
</organism>
<dbReference type="Pfam" id="PF12318">
    <property type="entry name" value="FAD-SLDH"/>
    <property type="match status" value="1"/>
</dbReference>
<dbReference type="InterPro" id="IPR006311">
    <property type="entry name" value="TAT_signal"/>
</dbReference>
<accession>A0ABZ2LLC1</accession>
<dbReference type="InterPro" id="IPR024651">
    <property type="entry name" value="FAD-SLDH_ssu"/>
</dbReference>
<evidence type="ECO:0000313" key="1">
    <source>
        <dbReference type="EMBL" id="WXB11737.1"/>
    </source>
</evidence>
<name>A0ABZ2LLC1_9BACT</name>
<gene>
    <name evidence="1" type="ORF">LZC94_28245</name>
</gene>
<proteinExistence type="predicted"/>
<dbReference type="RefSeq" id="WP_394821359.1">
    <property type="nucleotide sequence ID" value="NZ_CP089984.1"/>
</dbReference>
<protein>
    <submittedName>
        <fullName evidence="1">Sorbitol dehydrogenase family protein</fullName>
    </submittedName>
</protein>
<keyword evidence="2" id="KW-1185">Reference proteome</keyword>
<sequence>MNEPQAPADDLALPPLTRRALLAAFGALAMASSLAGAGCSSPDAETHASSLPEALRREPALARFLHLSVLLTGFEELAPSFGRLYSTSLEADPQRAADLQRLYRQAGYRGWHAPRSLEELEARGIFDDPTFRALTDRIITNWYTGVYEGPSGIQMATYIHALGWHLDGIHAPTTRGGPPGFWSKAPVVR</sequence>
<evidence type="ECO:0000313" key="2">
    <source>
        <dbReference type="Proteomes" id="UP001370348"/>
    </source>
</evidence>
<dbReference type="Proteomes" id="UP001370348">
    <property type="component" value="Chromosome"/>
</dbReference>
<dbReference type="PROSITE" id="PS51318">
    <property type="entry name" value="TAT"/>
    <property type="match status" value="1"/>
</dbReference>
<dbReference type="EMBL" id="CP089984">
    <property type="protein sequence ID" value="WXB11737.1"/>
    <property type="molecule type" value="Genomic_DNA"/>
</dbReference>
<reference evidence="1 2" key="1">
    <citation type="submission" date="2021-12" db="EMBL/GenBank/DDBJ databases">
        <title>Discovery of the Pendulisporaceae a myxobacterial family with distinct sporulation behavior and unique specialized metabolism.</title>
        <authorList>
            <person name="Garcia R."/>
            <person name="Popoff A."/>
            <person name="Bader C.D."/>
            <person name="Loehr J."/>
            <person name="Walesch S."/>
            <person name="Walt C."/>
            <person name="Boldt J."/>
            <person name="Bunk B."/>
            <person name="Haeckl F.J.F.P.J."/>
            <person name="Gunesch A.P."/>
            <person name="Birkelbach J."/>
            <person name="Nuebel U."/>
            <person name="Pietschmann T."/>
            <person name="Bach T."/>
            <person name="Mueller R."/>
        </authorList>
    </citation>
    <scope>NUCLEOTIDE SEQUENCE [LARGE SCALE GENOMIC DNA]</scope>
    <source>
        <strain evidence="1 2">MSr11954</strain>
    </source>
</reference>